<evidence type="ECO:0000313" key="2">
    <source>
        <dbReference type="Proteomes" id="UP001291926"/>
    </source>
</evidence>
<sequence>MSQQPATTDLSLEQAFFQHDSKPSIDSKIINDYETGKSRGFRYLSPVEAAVDFVDLVVMAVEADIVKEVEDTVDVAVDMAVKEAVVMVVTVATLPRVVMEEMFWRKRSI</sequence>
<accession>A0ABR0CUQ6</accession>
<name>A0ABR0CUQ6_9LAMI</name>
<keyword evidence="2" id="KW-1185">Reference proteome</keyword>
<evidence type="ECO:0000313" key="1">
    <source>
        <dbReference type="EMBL" id="KAK4480813.1"/>
    </source>
</evidence>
<gene>
    <name evidence="1" type="ORF">RD792_011664</name>
</gene>
<dbReference type="Proteomes" id="UP001291926">
    <property type="component" value="Unassembled WGS sequence"/>
</dbReference>
<protein>
    <submittedName>
        <fullName evidence="1">Uncharacterized protein</fullName>
    </submittedName>
</protein>
<proteinExistence type="predicted"/>
<organism evidence="1 2">
    <name type="scientific">Penstemon davidsonii</name>
    <dbReference type="NCBI Taxonomy" id="160366"/>
    <lineage>
        <taxon>Eukaryota</taxon>
        <taxon>Viridiplantae</taxon>
        <taxon>Streptophyta</taxon>
        <taxon>Embryophyta</taxon>
        <taxon>Tracheophyta</taxon>
        <taxon>Spermatophyta</taxon>
        <taxon>Magnoliopsida</taxon>
        <taxon>eudicotyledons</taxon>
        <taxon>Gunneridae</taxon>
        <taxon>Pentapetalae</taxon>
        <taxon>asterids</taxon>
        <taxon>lamiids</taxon>
        <taxon>Lamiales</taxon>
        <taxon>Plantaginaceae</taxon>
        <taxon>Cheloneae</taxon>
        <taxon>Penstemon</taxon>
    </lineage>
</organism>
<comment type="caution">
    <text evidence="1">The sequence shown here is derived from an EMBL/GenBank/DDBJ whole genome shotgun (WGS) entry which is preliminary data.</text>
</comment>
<reference evidence="1 2" key="1">
    <citation type="journal article" date="2023" name="bioRxiv">
        <title>Genome report: Whole genome sequence and annotation of Penstemon davidsonii.</title>
        <authorList>
            <person name="Ostevik K.L."/>
            <person name="Alabady M."/>
            <person name="Zhang M."/>
            <person name="Rausher M.D."/>
        </authorList>
    </citation>
    <scope>NUCLEOTIDE SEQUENCE [LARGE SCALE GENOMIC DNA]</scope>
    <source>
        <strain evidence="1">DNT005</strain>
        <tissue evidence="1">Whole leaf</tissue>
    </source>
</reference>
<dbReference type="EMBL" id="JAYDYQ010002685">
    <property type="protein sequence ID" value="KAK4480813.1"/>
    <property type="molecule type" value="Genomic_DNA"/>
</dbReference>